<keyword evidence="1" id="KW-0472">Membrane</keyword>
<organism evidence="2">
    <name type="scientific">marine sediment metagenome</name>
    <dbReference type="NCBI Taxonomy" id="412755"/>
    <lineage>
        <taxon>unclassified sequences</taxon>
        <taxon>metagenomes</taxon>
        <taxon>ecological metagenomes</taxon>
    </lineage>
</organism>
<dbReference type="EMBL" id="BARS01043048">
    <property type="protein sequence ID" value="GAG35443.1"/>
    <property type="molecule type" value="Genomic_DNA"/>
</dbReference>
<evidence type="ECO:0000313" key="2">
    <source>
        <dbReference type="EMBL" id="GAG35443.1"/>
    </source>
</evidence>
<evidence type="ECO:0000256" key="1">
    <source>
        <dbReference type="SAM" id="Phobius"/>
    </source>
</evidence>
<accession>X0XFM9</accession>
<sequence>MRLQTRAFAAASGLLTGTVAFVWTLLLIPAGAAGSAPMLPRAMLFGWKVSVAGAFIGAMWAFAWGFLLGAAFAFVYNIVLVPPAPPPFDWSDEPDGEG</sequence>
<keyword evidence="1" id="KW-0812">Transmembrane</keyword>
<dbReference type="AlphaFoldDB" id="X0XFM9"/>
<keyword evidence="1" id="KW-1133">Transmembrane helix</keyword>
<name>X0XFM9_9ZZZZ</name>
<reference evidence="2" key="1">
    <citation type="journal article" date="2014" name="Front. Microbiol.">
        <title>High frequency of phylogenetically diverse reductive dehalogenase-homologous genes in deep subseafloor sedimentary metagenomes.</title>
        <authorList>
            <person name="Kawai M."/>
            <person name="Futagami T."/>
            <person name="Toyoda A."/>
            <person name="Takaki Y."/>
            <person name="Nishi S."/>
            <person name="Hori S."/>
            <person name="Arai W."/>
            <person name="Tsubouchi T."/>
            <person name="Morono Y."/>
            <person name="Uchiyama I."/>
            <person name="Ito T."/>
            <person name="Fujiyama A."/>
            <person name="Inagaki F."/>
            <person name="Takami H."/>
        </authorList>
    </citation>
    <scope>NUCLEOTIDE SEQUENCE</scope>
    <source>
        <strain evidence="2">Expedition CK06-06</strain>
    </source>
</reference>
<gene>
    <name evidence="2" type="ORF">S01H1_65227</name>
</gene>
<proteinExistence type="predicted"/>
<feature type="transmembrane region" description="Helical" evidence="1">
    <location>
        <begin position="51"/>
        <end position="76"/>
    </location>
</feature>
<protein>
    <submittedName>
        <fullName evidence="2">Uncharacterized protein</fullName>
    </submittedName>
</protein>
<comment type="caution">
    <text evidence="2">The sequence shown here is derived from an EMBL/GenBank/DDBJ whole genome shotgun (WGS) entry which is preliminary data.</text>
</comment>